<dbReference type="InterPro" id="IPR013121">
    <property type="entry name" value="Fe_red_NAD-bd_6"/>
</dbReference>
<feature type="transmembrane region" description="Helical" evidence="12">
    <location>
        <begin position="163"/>
        <end position="187"/>
    </location>
</feature>
<accession>W2S8Y2</accession>
<name>W2S8Y2_CYPE1</name>
<keyword evidence="9" id="KW-0406">Ion transport</keyword>
<evidence type="ECO:0000256" key="8">
    <source>
        <dbReference type="ARBA" id="ARBA00023004"/>
    </source>
</evidence>
<dbReference type="Gene3D" id="2.40.30.10">
    <property type="entry name" value="Translation factors"/>
    <property type="match status" value="1"/>
</dbReference>
<proteinExistence type="predicted"/>
<dbReference type="InParanoid" id="W2S8Y2"/>
<evidence type="ECO:0000256" key="1">
    <source>
        <dbReference type="ARBA" id="ARBA00004141"/>
    </source>
</evidence>
<feature type="region of interest" description="Disordered" evidence="11">
    <location>
        <begin position="38"/>
        <end position="71"/>
    </location>
</feature>
<dbReference type="Pfam" id="PF01794">
    <property type="entry name" value="Ferric_reduct"/>
    <property type="match status" value="1"/>
</dbReference>
<dbReference type="InterPro" id="IPR017938">
    <property type="entry name" value="Riboflavin_synthase-like_b-brl"/>
</dbReference>
<protein>
    <recommendedName>
        <fullName evidence="13">FAD-binding FR-type domain-containing protein</fullName>
    </recommendedName>
</protein>
<evidence type="ECO:0000313" key="15">
    <source>
        <dbReference type="Proteomes" id="UP000030752"/>
    </source>
</evidence>
<dbReference type="Proteomes" id="UP000030752">
    <property type="component" value="Unassembled WGS sequence"/>
</dbReference>
<reference evidence="14 15" key="1">
    <citation type="submission" date="2013-03" db="EMBL/GenBank/DDBJ databases">
        <title>The Genome Sequence of Phialophora europaea CBS 101466.</title>
        <authorList>
            <consortium name="The Broad Institute Genomics Platform"/>
            <person name="Cuomo C."/>
            <person name="de Hoog S."/>
            <person name="Gorbushina A."/>
            <person name="Walker B."/>
            <person name="Young S.K."/>
            <person name="Zeng Q."/>
            <person name="Gargeya S."/>
            <person name="Fitzgerald M."/>
            <person name="Haas B."/>
            <person name="Abouelleil A."/>
            <person name="Allen A.W."/>
            <person name="Alvarado L."/>
            <person name="Arachchi H.M."/>
            <person name="Berlin A.M."/>
            <person name="Chapman S.B."/>
            <person name="Gainer-Dewar J."/>
            <person name="Goldberg J."/>
            <person name="Griggs A."/>
            <person name="Gujja S."/>
            <person name="Hansen M."/>
            <person name="Howarth C."/>
            <person name="Imamovic A."/>
            <person name="Ireland A."/>
            <person name="Larimer J."/>
            <person name="McCowan C."/>
            <person name="Murphy C."/>
            <person name="Pearson M."/>
            <person name="Poon T.W."/>
            <person name="Priest M."/>
            <person name="Roberts A."/>
            <person name="Saif S."/>
            <person name="Shea T."/>
            <person name="Sisk P."/>
            <person name="Sykes S."/>
            <person name="Wortman J."/>
            <person name="Nusbaum C."/>
            <person name="Birren B."/>
        </authorList>
    </citation>
    <scope>NUCLEOTIDE SEQUENCE [LARGE SCALE GENOMIC DNA]</scope>
    <source>
        <strain evidence="14 15">CBS 101466</strain>
    </source>
</reference>
<keyword evidence="9" id="KW-0813">Transport</keyword>
<feature type="transmembrane region" description="Helical" evidence="12">
    <location>
        <begin position="118"/>
        <end position="143"/>
    </location>
</feature>
<dbReference type="GO" id="GO:0016175">
    <property type="term" value="F:superoxide-generating NAD(P)H oxidase activity"/>
    <property type="evidence" value="ECO:0007669"/>
    <property type="project" value="TreeGrafter"/>
</dbReference>
<dbReference type="SFLD" id="SFLDS00052">
    <property type="entry name" value="Ferric_Reductase_Domain"/>
    <property type="match status" value="1"/>
</dbReference>
<dbReference type="GO" id="GO:0006952">
    <property type="term" value="P:defense response"/>
    <property type="evidence" value="ECO:0007669"/>
    <property type="project" value="TreeGrafter"/>
</dbReference>
<dbReference type="GeneID" id="19977487"/>
<comment type="subcellular location">
    <subcellularLocation>
        <location evidence="1">Membrane</location>
        <topology evidence="1">Multi-pass membrane protein</topology>
    </subcellularLocation>
</comment>
<feature type="domain" description="FAD-binding FR-type" evidence="13">
    <location>
        <begin position="338"/>
        <end position="439"/>
    </location>
</feature>
<feature type="transmembrane region" description="Helical" evidence="12">
    <location>
        <begin position="207"/>
        <end position="224"/>
    </location>
</feature>
<keyword evidence="3 12" id="KW-0812">Transmembrane</keyword>
<evidence type="ECO:0000256" key="10">
    <source>
        <dbReference type="ARBA" id="ARBA00023136"/>
    </source>
</evidence>
<dbReference type="AlphaFoldDB" id="W2S8Y2"/>
<dbReference type="OrthoDB" id="167398at2759"/>
<dbReference type="SFLD" id="SFLDG01168">
    <property type="entry name" value="Ferric_reductase_subgroup_(FRE"/>
    <property type="match status" value="1"/>
</dbReference>
<dbReference type="STRING" id="1220924.W2S8Y2"/>
<dbReference type="InterPro" id="IPR017927">
    <property type="entry name" value="FAD-bd_FR_type"/>
</dbReference>
<sequence length="640" mass="72044">MTRASFLRPSSFLKPKAPANIRTNATTEDNVPMHYIPSPLSRSGSNSNASTPTVVGSGASTPATLLGTPELKTPKSAVPRLRRTSLDRLLDSGQLNNIKPRDLSRLEKVQVWMTNQGASYVVIGIFGLVEALLFALFTVHYLYKDNLSTNRKLFGWTFILSRASAEVLQFNVALILFPVCRTLISMLRETPLNGLIPFDKNLTFHKLIGYSMVVFTTLHVVGHWNNLGRLASKYNLGFVGFLKLNFLTGPGWSGYIMLFCLLAMTITAIDRARKANFERFWYTHHLCTVFFAFWSVHGAFCVLKRDIPTECASTGNFYRWWVLGAFIYLLERIAREVRGTHTTYISKVIQHPSDVVEIQMFKEKTKVKAGQYIFINVPAVSAWQYHPFTLTSAPEEDHLSIHVRMIGNFTKELGKMLGCTDPKVKSGKRPGPQRAFTVMNRKANGANAHGPQLFPNISLDGPYSTASEDVFKYDTAILVGAGIGITPFASILKSTWYRMSNPDLWGKNRLRKVYFFWICRDFGSLAWFKSLLSAIEEQDKMRQIEVRAYLTAKISHEDALNIQLNYEDRDPVTGLITPTNFGRPNWDMAFRGIKKLHSPGEAGVFFCGPEGLGTELALKCNQYSEPGDAGFEFHFGKENF</sequence>
<dbReference type="InterPro" id="IPR013130">
    <property type="entry name" value="Fe3_Rdtase_TM_dom"/>
</dbReference>
<dbReference type="GO" id="GO:0006811">
    <property type="term" value="P:monoatomic ion transport"/>
    <property type="evidence" value="ECO:0007669"/>
    <property type="project" value="UniProtKB-KW"/>
</dbReference>
<feature type="compositionally biased region" description="Polar residues" evidence="11">
    <location>
        <begin position="40"/>
        <end position="63"/>
    </location>
</feature>
<dbReference type="InterPro" id="IPR050369">
    <property type="entry name" value="RBOH/FRE"/>
</dbReference>
<dbReference type="SFLD" id="SFLDG01169">
    <property type="entry name" value="NADPH_oxidase_subgroup_(NOX)"/>
    <property type="match status" value="1"/>
</dbReference>
<evidence type="ECO:0000256" key="12">
    <source>
        <dbReference type="SAM" id="Phobius"/>
    </source>
</evidence>
<evidence type="ECO:0000259" key="13">
    <source>
        <dbReference type="PROSITE" id="PS51384"/>
    </source>
</evidence>
<evidence type="ECO:0000256" key="5">
    <source>
        <dbReference type="ARBA" id="ARBA00022982"/>
    </source>
</evidence>
<evidence type="ECO:0000256" key="9">
    <source>
        <dbReference type="ARBA" id="ARBA00023065"/>
    </source>
</evidence>
<keyword evidence="5" id="KW-0249">Electron transport</keyword>
<keyword evidence="7" id="KW-0560">Oxidoreductase</keyword>
<dbReference type="Pfam" id="PF08030">
    <property type="entry name" value="NAD_binding_6"/>
    <property type="match status" value="1"/>
</dbReference>
<dbReference type="GO" id="GO:0042554">
    <property type="term" value="P:superoxide anion generation"/>
    <property type="evidence" value="ECO:0007669"/>
    <property type="project" value="TreeGrafter"/>
</dbReference>
<dbReference type="CDD" id="cd06186">
    <property type="entry name" value="NOX_Duox_like_FAD_NADP"/>
    <property type="match status" value="1"/>
</dbReference>
<keyword evidence="10 12" id="KW-0472">Membrane</keyword>
<dbReference type="PANTHER" id="PTHR11972:SF153">
    <property type="entry name" value="SUPEROXIDE-GENERATING NADPH OXIDASE HEAVY CHAIN SUBUNIT A"/>
    <property type="match status" value="1"/>
</dbReference>
<feature type="transmembrane region" description="Helical" evidence="12">
    <location>
        <begin position="252"/>
        <end position="269"/>
    </location>
</feature>
<evidence type="ECO:0000256" key="2">
    <source>
        <dbReference type="ARBA" id="ARBA00022617"/>
    </source>
</evidence>
<dbReference type="GO" id="GO:0043020">
    <property type="term" value="C:NADPH oxidase complex"/>
    <property type="evidence" value="ECO:0007669"/>
    <property type="project" value="TreeGrafter"/>
</dbReference>
<dbReference type="InterPro" id="IPR039261">
    <property type="entry name" value="FNR_nucleotide-bd"/>
</dbReference>
<dbReference type="Gene3D" id="3.40.50.80">
    <property type="entry name" value="Nucleotide-binding domain of ferredoxin-NADP reductase (FNR) module"/>
    <property type="match status" value="1"/>
</dbReference>
<keyword evidence="6 12" id="KW-1133">Transmembrane helix</keyword>
<dbReference type="InterPro" id="IPR013112">
    <property type="entry name" value="FAD-bd_8"/>
</dbReference>
<evidence type="ECO:0000256" key="7">
    <source>
        <dbReference type="ARBA" id="ARBA00023002"/>
    </source>
</evidence>
<gene>
    <name evidence="14" type="ORF">HMPREF1541_10148</name>
</gene>
<evidence type="ECO:0000256" key="11">
    <source>
        <dbReference type="SAM" id="MobiDB-lite"/>
    </source>
</evidence>
<dbReference type="HOGENOM" id="CLU_005646_3_0_1"/>
<organism evidence="14 15">
    <name type="scientific">Cyphellophora europaea (strain CBS 101466)</name>
    <name type="common">Phialophora europaea</name>
    <dbReference type="NCBI Taxonomy" id="1220924"/>
    <lineage>
        <taxon>Eukaryota</taxon>
        <taxon>Fungi</taxon>
        <taxon>Dikarya</taxon>
        <taxon>Ascomycota</taxon>
        <taxon>Pezizomycotina</taxon>
        <taxon>Eurotiomycetes</taxon>
        <taxon>Chaetothyriomycetidae</taxon>
        <taxon>Chaetothyriales</taxon>
        <taxon>Cyphellophoraceae</taxon>
        <taxon>Cyphellophora</taxon>
    </lineage>
</organism>
<dbReference type="PANTHER" id="PTHR11972">
    <property type="entry name" value="NADPH OXIDASE"/>
    <property type="match status" value="1"/>
</dbReference>
<dbReference type="EMBL" id="KB822714">
    <property type="protein sequence ID" value="ETN44478.1"/>
    <property type="molecule type" value="Genomic_DNA"/>
</dbReference>
<dbReference type="FunFam" id="3.40.50.80:FF:000004">
    <property type="entry name" value="NADPH oxidase isoform 2"/>
    <property type="match status" value="1"/>
</dbReference>
<dbReference type="SUPFAM" id="SSF63380">
    <property type="entry name" value="Riboflavin synthase domain-like"/>
    <property type="match status" value="1"/>
</dbReference>
<keyword evidence="4" id="KW-0479">Metal-binding</keyword>
<dbReference type="RefSeq" id="XP_008713041.1">
    <property type="nucleotide sequence ID" value="XM_008714819.1"/>
</dbReference>
<dbReference type="SUPFAM" id="SSF52343">
    <property type="entry name" value="Ferredoxin reductase-like, C-terminal NADP-linked domain"/>
    <property type="match status" value="1"/>
</dbReference>
<evidence type="ECO:0000256" key="4">
    <source>
        <dbReference type="ARBA" id="ARBA00022723"/>
    </source>
</evidence>
<evidence type="ECO:0000256" key="3">
    <source>
        <dbReference type="ARBA" id="ARBA00022692"/>
    </source>
</evidence>
<dbReference type="GO" id="GO:0046872">
    <property type="term" value="F:metal ion binding"/>
    <property type="evidence" value="ECO:0007669"/>
    <property type="project" value="UniProtKB-KW"/>
</dbReference>
<evidence type="ECO:0000313" key="14">
    <source>
        <dbReference type="EMBL" id="ETN44478.1"/>
    </source>
</evidence>
<dbReference type="PROSITE" id="PS51384">
    <property type="entry name" value="FAD_FR"/>
    <property type="match status" value="1"/>
</dbReference>
<dbReference type="eggNOG" id="KOG0039">
    <property type="taxonomic scope" value="Eukaryota"/>
</dbReference>
<keyword evidence="2" id="KW-0349">Heme</keyword>
<keyword evidence="8" id="KW-0408">Iron</keyword>
<dbReference type="VEuPathDB" id="FungiDB:HMPREF1541_10148"/>
<keyword evidence="15" id="KW-1185">Reference proteome</keyword>
<feature type="transmembrane region" description="Helical" evidence="12">
    <location>
        <begin position="281"/>
        <end position="300"/>
    </location>
</feature>
<evidence type="ECO:0000256" key="6">
    <source>
        <dbReference type="ARBA" id="ARBA00022989"/>
    </source>
</evidence>
<dbReference type="Pfam" id="PF08022">
    <property type="entry name" value="FAD_binding_8"/>
    <property type="match status" value="1"/>
</dbReference>